<keyword evidence="2" id="KW-1185">Reference proteome</keyword>
<dbReference type="EMBL" id="OUUY01000122">
    <property type="protein sequence ID" value="SPQ01811.1"/>
    <property type="molecule type" value="Genomic_DNA"/>
</dbReference>
<evidence type="ECO:0000313" key="1">
    <source>
        <dbReference type="EMBL" id="SPQ01811.1"/>
    </source>
</evidence>
<protein>
    <submittedName>
        <fullName evidence="1">Uncharacterized protein</fullName>
    </submittedName>
</protein>
<reference evidence="2" key="1">
    <citation type="submission" date="2018-03" db="EMBL/GenBank/DDBJ databases">
        <authorList>
            <person name="Zecchin S."/>
        </authorList>
    </citation>
    <scope>NUCLEOTIDE SEQUENCE [LARGE SCALE GENOMIC DNA]</scope>
</reference>
<dbReference type="OrthoDB" id="29384at2"/>
<dbReference type="Proteomes" id="UP000245125">
    <property type="component" value="Unassembled WGS sequence"/>
</dbReference>
<evidence type="ECO:0000313" key="2">
    <source>
        <dbReference type="Proteomes" id="UP000245125"/>
    </source>
</evidence>
<accession>A0A2U3QK87</accession>
<organism evidence="1 2">
    <name type="scientific">Candidatus Sulfobium mesophilum</name>
    <dbReference type="NCBI Taxonomy" id="2016548"/>
    <lineage>
        <taxon>Bacteria</taxon>
        <taxon>Pseudomonadati</taxon>
        <taxon>Nitrospirota</taxon>
        <taxon>Nitrospiria</taxon>
        <taxon>Nitrospirales</taxon>
        <taxon>Nitrospiraceae</taxon>
        <taxon>Candidatus Sulfobium</taxon>
    </lineage>
</organism>
<dbReference type="AlphaFoldDB" id="A0A2U3QK87"/>
<gene>
    <name evidence="1" type="ORF">NBG4_720004</name>
</gene>
<name>A0A2U3QK87_9BACT</name>
<sequence>MFKKNKDISAKTVNLLTVLTLVLTAFFVVYLSTTASAQFSLTGRVSAIDTHQKTITVTAYNGPDKPLGPDYGLALDRQARIMSGDVERSFGDIRAGDWVTVTYHEESGGSLIAEGIAMTFPPASYSAYTGPRTFSLQGKVLVIDRDARTFTVDPSYYYGQNYSGGMRVFAYRDGAVVLLGSERRDFRDLRVGDWVTVAFHQEGNGFVVTDEIAITSPPAFYPESSARTISLQGKIVAIDRDVRTFTVDPSYYYGQNYSGGMRVFAYRDGAVVLLGSEHRDFRDLRVGDWVTVAFHQEGNGFVVTDEIAITSPPVFYPESSARMITLPGKIVAIDSGARTLTIDPSYCYEPNFGRTRGVRVFALGSGVSVMMGNERRDFRDLRVGDWVTVSFHHEGNGIMITDGVALGSPATIGCTEKQG</sequence>
<proteinExistence type="predicted"/>